<dbReference type="OrthoDB" id="2735536at2759"/>
<organism evidence="1 2">
    <name type="scientific">Gymnopilus junonius</name>
    <name type="common">Spectacular rustgill mushroom</name>
    <name type="synonym">Gymnopilus spectabilis subsp. junonius</name>
    <dbReference type="NCBI Taxonomy" id="109634"/>
    <lineage>
        <taxon>Eukaryota</taxon>
        <taxon>Fungi</taxon>
        <taxon>Dikarya</taxon>
        <taxon>Basidiomycota</taxon>
        <taxon>Agaricomycotina</taxon>
        <taxon>Agaricomycetes</taxon>
        <taxon>Agaricomycetidae</taxon>
        <taxon>Agaricales</taxon>
        <taxon>Agaricineae</taxon>
        <taxon>Hymenogastraceae</taxon>
        <taxon>Gymnopilus</taxon>
    </lineage>
</organism>
<protein>
    <submittedName>
        <fullName evidence="1">Uncharacterized protein</fullName>
    </submittedName>
</protein>
<dbReference type="AlphaFoldDB" id="A0A9P5TFZ2"/>
<accession>A0A9P5TFZ2</accession>
<dbReference type="Proteomes" id="UP000724874">
    <property type="component" value="Unassembled WGS sequence"/>
</dbReference>
<dbReference type="EMBL" id="JADNYJ010000307">
    <property type="protein sequence ID" value="KAF8871425.1"/>
    <property type="molecule type" value="Genomic_DNA"/>
</dbReference>
<dbReference type="Gene3D" id="3.40.50.720">
    <property type="entry name" value="NAD(P)-binding Rossmann-like Domain"/>
    <property type="match status" value="1"/>
</dbReference>
<evidence type="ECO:0000313" key="1">
    <source>
        <dbReference type="EMBL" id="KAF8871425.1"/>
    </source>
</evidence>
<name>A0A9P5TFZ2_GYMJU</name>
<reference evidence="1" key="1">
    <citation type="submission" date="2020-11" db="EMBL/GenBank/DDBJ databases">
        <authorList>
            <consortium name="DOE Joint Genome Institute"/>
            <person name="Ahrendt S."/>
            <person name="Riley R."/>
            <person name="Andreopoulos W."/>
            <person name="LaButti K."/>
            <person name="Pangilinan J."/>
            <person name="Ruiz-duenas F.J."/>
            <person name="Barrasa J.M."/>
            <person name="Sanchez-Garcia M."/>
            <person name="Camarero S."/>
            <person name="Miyauchi S."/>
            <person name="Serrano A."/>
            <person name="Linde D."/>
            <person name="Babiker R."/>
            <person name="Drula E."/>
            <person name="Ayuso-Fernandez I."/>
            <person name="Pacheco R."/>
            <person name="Padilla G."/>
            <person name="Ferreira P."/>
            <person name="Barriuso J."/>
            <person name="Kellner H."/>
            <person name="Castanera R."/>
            <person name="Alfaro M."/>
            <person name="Ramirez L."/>
            <person name="Pisabarro A.G."/>
            <person name="Kuo A."/>
            <person name="Tritt A."/>
            <person name="Lipzen A."/>
            <person name="He G."/>
            <person name="Yan M."/>
            <person name="Ng V."/>
            <person name="Cullen D."/>
            <person name="Martin F."/>
            <person name="Rosso M.-N."/>
            <person name="Henrissat B."/>
            <person name="Hibbett D."/>
            <person name="Martinez A.T."/>
            <person name="Grigoriev I.V."/>
        </authorList>
    </citation>
    <scope>NUCLEOTIDE SEQUENCE</scope>
    <source>
        <strain evidence="1">AH 44721</strain>
    </source>
</reference>
<gene>
    <name evidence="1" type="ORF">CPB84DRAFT_1800782</name>
</gene>
<sequence>MLTQPNKSDEELKATYNFIGVRDVSKAHVEVLKNEKAAGERIILANGASTWQDTRNYVHSLRPDLYASGVLPRGNPDLDNTVLYIYIYQQNEMIGDLLADFEARGWLKKPVDT</sequence>
<proteinExistence type="predicted"/>
<evidence type="ECO:0000313" key="2">
    <source>
        <dbReference type="Proteomes" id="UP000724874"/>
    </source>
</evidence>
<comment type="caution">
    <text evidence="1">The sequence shown here is derived from an EMBL/GenBank/DDBJ whole genome shotgun (WGS) entry which is preliminary data.</text>
</comment>
<keyword evidence="2" id="KW-1185">Reference proteome</keyword>